<keyword evidence="3" id="KW-1185">Reference proteome</keyword>
<name>Q2LX66_SYNAS</name>
<dbReference type="Proteomes" id="UP000001933">
    <property type="component" value="Chromosome"/>
</dbReference>
<dbReference type="AlphaFoldDB" id="Q2LX66"/>
<evidence type="ECO:0000256" key="1">
    <source>
        <dbReference type="SAM" id="MobiDB-lite"/>
    </source>
</evidence>
<evidence type="ECO:0000313" key="3">
    <source>
        <dbReference type="Proteomes" id="UP000001933"/>
    </source>
</evidence>
<sequence length="97" mass="10239">MREFFYFDGIILKSGIIFTECRPPPSRSLTVSGKGTDGCDNPFSLDNPGHHGGDEGKDKEKSAEGSAALITGGSRKSLGSPEGSGAWFSLSFLAEIL</sequence>
<evidence type="ECO:0000313" key="2">
    <source>
        <dbReference type="EMBL" id="ABC78680.1"/>
    </source>
</evidence>
<reference evidence="2 3" key="1">
    <citation type="journal article" date="2007" name="Proc. Natl. Acad. Sci. U.S.A.">
        <title>The genome of Syntrophus aciditrophicus: life at the thermodynamic limit of microbial growth.</title>
        <authorList>
            <person name="McInerney M.J."/>
            <person name="Rohlin L."/>
            <person name="Mouttaki H."/>
            <person name="Kim U."/>
            <person name="Krupp R.S."/>
            <person name="Rios-Hernandez L."/>
            <person name="Sieber J."/>
            <person name="Struchtemeyer C.G."/>
            <person name="Bhattacharyya A."/>
            <person name="Campbell J.W."/>
            <person name="Gunsalus R.P."/>
        </authorList>
    </citation>
    <scope>NUCLEOTIDE SEQUENCE [LARGE SCALE GENOMIC DNA]</scope>
    <source>
        <strain evidence="2 3">SB</strain>
    </source>
</reference>
<feature type="region of interest" description="Disordered" evidence="1">
    <location>
        <begin position="24"/>
        <end position="85"/>
    </location>
</feature>
<feature type="compositionally biased region" description="Basic and acidic residues" evidence="1">
    <location>
        <begin position="48"/>
        <end position="63"/>
    </location>
</feature>
<dbReference type="EMBL" id="CP000252">
    <property type="protein sequence ID" value="ABC78680.1"/>
    <property type="molecule type" value="Genomic_DNA"/>
</dbReference>
<gene>
    <name evidence="2" type="ORF">SYN_00865</name>
</gene>
<protein>
    <submittedName>
        <fullName evidence="2">Hypothetical cytosolic protein</fullName>
    </submittedName>
</protein>
<dbReference type="InParanoid" id="Q2LX66"/>
<organism evidence="2 3">
    <name type="scientific">Syntrophus aciditrophicus (strain SB)</name>
    <dbReference type="NCBI Taxonomy" id="56780"/>
    <lineage>
        <taxon>Bacteria</taxon>
        <taxon>Pseudomonadati</taxon>
        <taxon>Thermodesulfobacteriota</taxon>
        <taxon>Syntrophia</taxon>
        <taxon>Syntrophales</taxon>
        <taxon>Syntrophaceae</taxon>
        <taxon>Syntrophus</taxon>
    </lineage>
</organism>
<proteinExistence type="predicted"/>
<dbReference type="HOGENOM" id="CLU_2345626_0_0_7"/>
<accession>Q2LX66</accession>
<dbReference type="KEGG" id="sat:SYN_00865"/>